<keyword evidence="10" id="KW-1185">Reference proteome</keyword>
<organism evidence="9 10">
    <name type="scientific">Chitinophaga caeni</name>
    <dbReference type="NCBI Taxonomy" id="2029983"/>
    <lineage>
        <taxon>Bacteria</taxon>
        <taxon>Pseudomonadati</taxon>
        <taxon>Bacteroidota</taxon>
        <taxon>Chitinophagia</taxon>
        <taxon>Chitinophagales</taxon>
        <taxon>Chitinophagaceae</taxon>
        <taxon>Chitinophaga</taxon>
    </lineage>
</organism>
<dbReference type="RefSeq" id="WP_098194250.1">
    <property type="nucleotide sequence ID" value="NZ_CP023777.1"/>
</dbReference>
<evidence type="ECO:0000256" key="2">
    <source>
        <dbReference type="ARBA" id="ARBA00005013"/>
    </source>
</evidence>
<dbReference type="InterPro" id="IPR006156">
    <property type="entry name" value="Dihydroneopterin_aldolase"/>
</dbReference>
<name>A0A291QVI1_9BACT</name>
<dbReference type="PANTHER" id="PTHR42844">
    <property type="entry name" value="DIHYDRONEOPTERIN ALDOLASE 1-RELATED"/>
    <property type="match status" value="1"/>
</dbReference>
<dbReference type="Pfam" id="PF02152">
    <property type="entry name" value="FolB"/>
    <property type="match status" value="1"/>
</dbReference>
<evidence type="ECO:0000256" key="1">
    <source>
        <dbReference type="ARBA" id="ARBA00001353"/>
    </source>
</evidence>
<dbReference type="PANTHER" id="PTHR42844:SF1">
    <property type="entry name" value="DIHYDRONEOPTERIN ALDOLASE 1-RELATED"/>
    <property type="match status" value="1"/>
</dbReference>
<evidence type="ECO:0000256" key="5">
    <source>
        <dbReference type="ARBA" id="ARBA00022909"/>
    </source>
</evidence>
<dbReference type="EC" id="4.1.2.25" evidence="4"/>
<evidence type="ECO:0000313" key="9">
    <source>
        <dbReference type="EMBL" id="ATL47873.1"/>
    </source>
</evidence>
<comment type="catalytic activity">
    <reaction evidence="1">
        <text>7,8-dihydroneopterin = 6-hydroxymethyl-7,8-dihydropterin + glycolaldehyde</text>
        <dbReference type="Rhea" id="RHEA:10540"/>
        <dbReference type="ChEBI" id="CHEBI:17001"/>
        <dbReference type="ChEBI" id="CHEBI:17071"/>
        <dbReference type="ChEBI" id="CHEBI:44841"/>
        <dbReference type="EC" id="4.1.2.25"/>
    </reaction>
</comment>
<keyword evidence="6" id="KW-0456">Lyase</keyword>
<feature type="domain" description="Dihydroneopterin aldolase/epimerase" evidence="8">
    <location>
        <begin position="4"/>
        <end position="114"/>
    </location>
</feature>
<reference evidence="9 10" key="1">
    <citation type="submission" date="2017-10" db="EMBL/GenBank/DDBJ databases">
        <title>Paenichitinophaga pekingensis gen. nov., sp. nov., isolated from activated sludge.</title>
        <authorList>
            <person name="Jin D."/>
            <person name="Kong X."/>
            <person name="Deng Y."/>
            <person name="Bai Z."/>
        </authorList>
    </citation>
    <scope>NUCLEOTIDE SEQUENCE [LARGE SCALE GENOMIC DNA]</scope>
    <source>
        <strain evidence="9 10">13</strain>
    </source>
</reference>
<dbReference type="Gene3D" id="3.30.1130.10">
    <property type="match status" value="1"/>
</dbReference>
<dbReference type="InterPro" id="IPR006157">
    <property type="entry name" value="FolB_dom"/>
</dbReference>
<dbReference type="SMART" id="SM00905">
    <property type="entry name" value="FolB"/>
    <property type="match status" value="1"/>
</dbReference>
<evidence type="ECO:0000256" key="3">
    <source>
        <dbReference type="ARBA" id="ARBA00005708"/>
    </source>
</evidence>
<dbReference type="GO" id="GO:0004150">
    <property type="term" value="F:dihydroneopterin aldolase activity"/>
    <property type="evidence" value="ECO:0007669"/>
    <property type="project" value="UniProtKB-EC"/>
</dbReference>
<evidence type="ECO:0000256" key="7">
    <source>
        <dbReference type="ARBA" id="ARBA00032903"/>
    </source>
</evidence>
<evidence type="ECO:0000256" key="4">
    <source>
        <dbReference type="ARBA" id="ARBA00013043"/>
    </source>
</evidence>
<dbReference type="InterPro" id="IPR043133">
    <property type="entry name" value="GTP-CH-I_C/QueF"/>
</dbReference>
<dbReference type="Proteomes" id="UP000220133">
    <property type="component" value="Chromosome"/>
</dbReference>
<dbReference type="GO" id="GO:0005737">
    <property type="term" value="C:cytoplasm"/>
    <property type="evidence" value="ECO:0007669"/>
    <property type="project" value="TreeGrafter"/>
</dbReference>
<evidence type="ECO:0000259" key="8">
    <source>
        <dbReference type="SMART" id="SM00905"/>
    </source>
</evidence>
<dbReference type="EMBL" id="CP023777">
    <property type="protein sequence ID" value="ATL47873.1"/>
    <property type="molecule type" value="Genomic_DNA"/>
</dbReference>
<proteinExistence type="inferred from homology"/>
<accession>A0A291QVI1</accession>
<protein>
    <recommendedName>
        <fullName evidence="4">dihydroneopterin aldolase</fullName>
        <ecNumber evidence="4">4.1.2.25</ecNumber>
    </recommendedName>
    <alternativeName>
        <fullName evidence="7">7,8-dihydroneopterin aldolase</fullName>
    </alternativeName>
</protein>
<dbReference type="AlphaFoldDB" id="A0A291QVI1"/>
<comment type="pathway">
    <text evidence="2">Cofactor biosynthesis; tetrahydrofolate biosynthesis; 2-amino-4-hydroxy-6-hydroxymethyl-7,8-dihydropteridine diphosphate from 7,8-dihydroneopterin triphosphate: step 3/4.</text>
</comment>
<dbReference type="NCBIfam" id="TIGR00526">
    <property type="entry name" value="folB_dom"/>
    <property type="match status" value="1"/>
</dbReference>
<keyword evidence="5" id="KW-0289">Folate biosynthesis</keyword>
<dbReference type="OrthoDB" id="9803748at2"/>
<evidence type="ECO:0000256" key="6">
    <source>
        <dbReference type="ARBA" id="ARBA00023239"/>
    </source>
</evidence>
<dbReference type="KEGG" id="cbae:COR50_12255"/>
<evidence type="ECO:0000313" key="10">
    <source>
        <dbReference type="Proteomes" id="UP000220133"/>
    </source>
</evidence>
<dbReference type="SUPFAM" id="SSF55620">
    <property type="entry name" value="Tetrahydrobiopterin biosynthesis enzymes-like"/>
    <property type="match status" value="1"/>
</dbReference>
<comment type="similarity">
    <text evidence="3">Belongs to the DHNA family.</text>
</comment>
<dbReference type="GO" id="GO:0046656">
    <property type="term" value="P:folic acid biosynthetic process"/>
    <property type="evidence" value="ECO:0007669"/>
    <property type="project" value="UniProtKB-KW"/>
</dbReference>
<gene>
    <name evidence="9" type="ORF">COR50_12255</name>
</gene>
<sequence>MLTIALESIEFFAYHGYYEEERILGNNFILDIAVKINPAGAVEHLSETVNYMHLYNIAKQVMEIPQPLLEEVVADISNRIKERHPEVLYSSVSLRKLAPPMGAAIKNSLVRLEKDYLPK</sequence>